<sequence length="273" mass="30045">MGGKLCVPAVVQTQVDKVCGQPRQQEGNLSVGHVVPVKEVAAAQTFVMAHTSLNNKRREFINYMKRSRTFYTSVAERLCDGDLVMRDSSTCWNGEDVVERFWGAQAAATALENSLHSYGNGVELLKFFQIWSLDCAEITVKIAINSPKEKPCGTGRIDVREGSSLDGSQSMSFWRHSKCNSSDRFFMQKFRATGDKIPAFISSQGTELPVPVLAKSPDPNQTQTSIPESGSEVLSLQRRCKANAVSPQKMSKQHKENDGVTGSDVCDSRFRGA</sequence>
<comment type="similarity">
    <text evidence="2 11">Belongs to the glypican family.</text>
</comment>
<keyword evidence="5" id="KW-0732">Signal</keyword>
<keyword evidence="10 12" id="KW-0449">Lipoprotein</keyword>
<keyword evidence="8" id="KW-0325">Glycoprotein</keyword>
<comment type="function">
    <text evidence="12">Cell surface proteoglycan.</text>
</comment>
<organism evidence="14 15">
    <name type="scientific">Willisornis vidua</name>
    <name type="common">Xingu scale-backed antbird</name>
    <dbReference type="NCBI Taxonomy" id="1566151"/>
    <lineage>
        <taxon>Eukaryota</taxon>
        <taxon>Metazoa</taxon>
        <taxon>Chordata</taxon>
        <taxon>Craniata</taxon>
        <taxon>Vertebrata</taxon>
        <taxon>Euteleostomi</taxon>
        <taxon>Archelosauria</taxon>
        <taxon>Archosauria</taxon>
        <taxon>Dinosauria</taxon>
        <taxon>Saurischia</taxon>
        <taxon>Theropoda</taxon>
        <taxon>Coelurosauria</taxon>
        <taxon>Aves</taxon>
        <taxon>Neognathae</taxon>
        <taxon>Neoaves</taxon>
        <taxon>Telluraves</taxon>
        <taxon>Australaves</taxon>
        <taxon>Passeriformes</taxon>
        <taxon>Thamnophilidae</taxon>
        <taxon>Willisornis</taxon>
    </lineage>
</organism>
<keyword evidence="7 12" id="KW-0472">Membrane</keyword>
<protein>
    <submittedName>
        <fullName evidence="14">Uncharacterized protein</fullName>
    </submittedName>
</protein>
<accession>A0ABQ9D9D7</accession>
<evidence type="ECO:0000256" key="3">
    <source>
        <dbReference type="ARBA" id="ARBA00022475"/>
    </source>
</evidence>
<evidence type="ECO:0000313" key="15">
    <source>
        <dbReference type="Proteomes" id="UP001145742"/>
    </source>
</evidence>
<keyword evidence="9 12" id="KW-0357">Heparan sulfate</keyword>
<comment type="subcellular location">
    <subcellularLocation>
        <location evidence="1 12">Cell membrane</location>
        <topology evidence="1 12">Lipid-anchor</topology>
        <topology evidence="1 12">GPI-anchor</topology>
    </subcellularLocation>
</comment>
<evidence type="ECO:0000256" key="1">
    <source>
        <dbReference type="ARBA" id="ARBA00004609"/>
    </source>
</evidence>
<reference evidence="14" key="1">
    <citation type="submission" date="2019-10" db="EMBL/GenBank/DDBJ databases">
        <authorList>
            <person name="Soares A.E.R."/>
            <person name="Aleixo A."/>
            <person name="Schneider P."/>
            <person name="Miyaki C.Y."/>
            <person name="Schneider M.P."/>
            <person name="Mello C."/>
            <person name="Vasconcelos A.T.R."/>
        </authorList>
    </citation>
    <scope>NUCLEOTIDE SEQUENCE</scope>
    <source>
        <tissue evidence="14">Muscle</tissue>
    </source>
</reference>
<keyword evidence="4 12" id="KW-0336">GPI-anchor</keyword>
<evidence type="ECO:0000313" key="14">
    <source>
        <dbReference type="EMBL" id="KAJ7414364.1"/>
    </source>
</evidence>
<dbReference type="PANTHER" id="PTHR10822:SF19">
    <property type="entry name" value="GLYPICAN-5"/>
    <property type="match status" value="1"/>
</dbReference>
<evidence type="ECO:0000256" key="12">
    <source>
        <dbReference type="RuleBase" id="RU003519"/>
    </source>
</evidence>
<keyword evidence="3" id="KW-1003">Cell membrane</keyword>
<dbReference type="Proteomes" id="UP001145742">
    <property type="component" value="Unassembled WGS sequence"/>
</dbReference>
<dbReference type="PANTHER" id="PTHR10822">
    <property type="entry name" value="GLYPICAN"/>
    <property type="match status" value="1"/>
</dbReference>
<evidence type="ECO:0000256" key="10">
    <source>
        <dbReference type="ARBA" id="ARBA00023288"/>
    </source>
</evidence>
<evidence type="ECO:0000256" key="11">
    <source>
        <dbReference type="RuleBase" id="RU003518"/>
    </source>
</evidence>
<feature type="region of interest" description="Disordered" evidence="13">
    <location>
        <begin position="212"/>
        <end position="273"/>
    </location>
</feature>
<feature type="compositionally biased region" description="Polar residues" evidence="13">
    <location>
        <begin position="218"/>
        <end position="234"/>
    </location>
</feature>
<keyword evidence="6 12" id="KW-0654">Proteoglycan</keyword>
<evidence type="ECO:0000256" key="7">
    <source>
        <dbReference type="ARBA" id="ARBA00023136"/>
    </source>
</evidence>
<proteinExistence type="inferred from homology"/>
<gene>
    <name evidence="14" type="ORF">WISP_84581</name>
</gene>
<evidence type="ECO:0000256" key="8">
    <source>
        <dbReference type="ARBA" id="ARBA00023180"/>
    </source>
</evidence>
<dbReference type="EMBL" id="WHWB01034069">
    <property type="protein sequence ID" value="KAJ7414364.1"/>
    <property type="molecule type" value="Genomic_DNA"/>
</dbReference>
<name>A0ABQ9D9D7_9PASS</name>
<evidence type="ECO:0000256" key="9">
    <source>
        <dbReference type="ARBA" id="ARBA00023207"/>
    </source>
</evidence>
<evidence type="ECO:0000256" key="13">
    <source>
        <dbReference type="SAM" id="MobiDB-lite"/>
    </source>
</evidence>
<evidence type="ECO:0000256" key="5">
    <source>
        <dbReference type="ARBA" id="ARBA00022729"/>
    </source>
</evidence>
<comment type="caution">
    <text evidence="14">The sequence shown here is derived from an EMBL/GenBank/DDBJ whole genome shotgun (WGS) entry which is preliminary data.</text>
</comment>
<evidence type="ECO:0000256" key="2">
    <source>
        <dbReference type="ARBA" id="ARBA00010260"/>
    </source>
</evidence>
<evidence type="ECO:0000256" key="4">
    <source>
        <dbReference type="ARBA" id="ARBA00022622"/>
    </source>
</evidence>
<keyword evidence="15" id="KW-1185">Reference proteome</keyword>
<evidence type="ECO:0000256" key="6">
    <source>
        <dbReference type="ARBA" id="ARBA00022974"/>
    </source>
</evidence>
<dbReference type="InterPro" id="IPR001863">
    <property type="entry name" value="Glypican"/>
</dbReference>
<dbReference type="Pfam" id="PF01153">
    <property type="entry name" value="Glypican"/>
    <property type="match status" value="1"/>
</dbReference>